<dbReference type="EMBL" id="FOYI01000011">
    <property type="protein sequence ID" value="SFR16369.1"/>
    <property type="molecule type" value="Genomic_DNA"/>
</dbReference>
<evidence type="ECO:0000313" key="3">
    <source>
        <dbReference type="Proteomes" id="UP000199302"/>
    </source>
</evidence>
<dbReference type="Pfam" id="PF04168">
    <property type="entry name" value="Alpha-E"/>
    <property type="match status" value="1"/>
</dbReference>
<dbReference type="InterPro" id="IPR007296">
    <property type="entry name" value="DUF403"/>
</dbReference>
<proteinExistence type="predicted"/>
<dbReference type="OrthoDB" id="9803532at2"/>
<reference evidence="2 3" key="1">
    <citation type="submission" date="2016-10" db="EMBL/GenBank/DDBJ databases">
        <authorList>
            <person name="de Groot N.N."/>
        </authorList>
    </citation>
    <scope>NUCLEOTIDE SEQUENCE [LARGE SCALE GENOMIC DNA]</scope>
    <source>
        <strain evidence="3">KMM 9023,NRIC 0796,JCM 17311,KCTC 23692</strain>
    </source>
</reference>
<dbReference type="Proteomes" id="UP000199302">
    <property type="component" value="Unassembled WGS sequence"/>
</dbReference>
<keyword evidence="3" id="KW-1185">Reference proteome</keyword>
<name>A0A1I6EF15_9RHOB</name>
<sequence>MLSRTAGHLYWLGRYLERAETAARLMEVGGRNALLPNTTGGHRNEWEAVLQAMGTFEAFSEKYSDTGQRNVETFLFFDQSNPSSIASCIGAVRENARVVRTAMTVRLWDAINTAFQDLKEMSRTERSQLSMSDLIDWTMKVCAEIRGSIEIAQLRNDGYHFLNIGMAIERADNTARLLNVKYYVLLPSMRYVGSGLDNYQWVTLLRAMSAHRSFIWTYDGELSPAKIAHFLIFNQLFPRSLLTCSMKTADHLDHLARGYGKSTEAQQKVREIVGELAEGQVEDIFEEGLHEFLMRFMVANEDLARAVQSAYLGGAEA</sequence>
<gene>
    <name evidence="2" type="ORF">SAMN04515673_11136</name>
</gene>
<dbReference type="STRING" id="871652.SAMN04515673_11136"/>
<feature type="domain" description="DUF403" evidence="1">
    <location>
        <begin position="1"/>
        <end position="312"/>
    </location>
</feature>
<dbReference type="AlphaFoldDB" id="A0A1I6EF15"/>
<dbReference type="RefSeq" id="WP_092081818.1">
    <property type="nucleotide sequence ID" value="NZ_FOYI01000011.1"/>
</dbReference>
<dbReference type="InterPro" id="IPR051680">
    <property type="entry name" value="ATP-dep_Glu-Cys_Ligase-2"/>
</dbReference>
<protein>
    <submittedName>
        <fullName evidence="2">Uncharacterized conserved protein, Alpha-E superfamily</fullName>
    </submittedName>
</protein>
<organism evidence="2 3">
    <name type="scientific">Poseidonocella sedimentorum</name>
    <dbReference type="NCBI Taxonomy" id="871652"/>
    <lineage>
        <taxon>Bacteria</taxon>
        <taxon>Pseudomonadati</taxon>
        <taxon>Pseudomonadota</taxon>
        <taxon>Alphaproteobacteria</taxon>
        <taxon>Rhodobacterales</taxon>
        <taxon>Roseobacteraceae</taxon>
        <taxon>Poseidonocella</taxon>
    </lineage>
</organism>
<dbReference type="PANTHER" id="PTHR34595">
    <property type="entry name" value="BLR5612 PROTEIN"/>
    <property type="match status" value="1"/>
</dbReference>
<evidence type="ECO:0000313" key="2">
    <source>
        <dbReference type="EMBL" id="SFR16369.1"/>
    </source>
</evidence>
<evidence type="ECO:0000259" key="1">
    <source>
        <dbReference type="Pfam" id="PF04168"/>
    </source>
</evidence>
<dbReference type="PANTHER" id="PTHR34595:SF7">
    <property type="entry name" value="SLL1039 PROTEIN"/>
    <property type="match status" value="1"/>
</dbReference>
<accession>A0A1I6EF15</accession>